<gene>
    <name evidence="2" type="ORF">ACFQ2I_00620</name>
</gene>
<proteinExistence type="predicted"/>
<keyword evidence="3" id="KW-1185">Reference proteome</keyword>
<reference evidence="3" key="1">
    <citation type="journal article" date="2019" name="Int. J. Syst. Evol. Microbiol.">
        <title>The Global Catalogue of Microorganisms (GCM) 10K type strain sequencing project: providing services to taxonomists for standard genome sequencing and annotation.</title>
        <authorList>
            <consortium name="The Broad Institute Genomics Platform"/>
            <consortium name="The Broad Institute Genome Sequencing Center for Infectious Disease"/>
            <person name="Wu L."/>
            <person name="Ma J."/>
        </authorList>
    </citation>
    <scope>NUCLEOTIDE SEQUENCE [LARGE SCALE GENOMIC DNA]</scope>
    <source>
        <strain evidence="3">CCUG 59129</strain>
    </source>
</reference>
<dbReference type="Proteomes" id="UP001596989">
    <property type="component" value="Unassembled WGS sequence"/>
</dbReference>
<evidence type="ECO:0000313" key="2">
    <source>
        <dbReference type="EMBL" id="MFD0957896.1"/>
    </source>
</evidence>
<dbReference type="EMBL" id="JBHTJZ010000002">
    <property type="protein sequence ID" value="MFD0957896.1"/>
    <property type="molecule type" value="Genomic_DNA"/>
</dbReference>
<protein>
    <submittedName>
        <fullName evidence="2">Uncharacterized protein</fullName>
    </submittedName>
</protein>
<dbReference type="RefSeq" id="WP_377561505.1">
    <property type="nucleotide sequence ID" value="NZ_JBHTJZ010000002.1"/>
</dbReference>
<evidence type="ECO:0000256" key="1">
    <source>
        <dbReference type="SAM" id="SignalP"/>
    </source>
</evidence>
<evidence type="ECO:0000313" key="3">
    <source>
        <dbReference type="Proteomes" id="UP001596989"/>
    </source>
</evidence>
<feature type="signal peptide" evidence="1">
    <location>
        <begin position="1"/>
        <end position="29"/>
    </location>
</feature>
<sequence>MKRTIKVSASIMIASSVAISTVNVPLALADQAKPATTQAQTNKMTAFKGADFKTFKLSSNSYIKIKDIYFQYSSSQKRVFYTLTVHNGDNTSINFMDYWVELYSGSGAKYPVKQLSGENKSTIVSAKTSRDFVFYSDINSSLSYSDLLFKVVKWDFSLPNYTRVIGQSKVTKYANAVPQNAYYVDTRDNHKIKTFLNSGSKFTMGDYNQIQIAFQMENQGMYEYVLPEYQFYLRTSKGLVVKLAAEKLGEPNLAAGEKAAYSLRTSLKKSIDLTNSQILVSTIESESKVEMPIGIYNIRWGQQSDFVVDEKAAAKLTVNSIPVEASIVNIYNYQNGSQNEIILTTSWLNKGQEAVELPGYKYELMTADGTRYPISAGDTESASQLVPGVEQELSLQAAIPDKVKEGLTLLVKQPKSETNSYEYVLAAFKLSKLEEMEGVTKKSYKSDKGLYEVDIEKVERLPWGNQDILNIHVDVENIGKEYQAIPQLNAILRLNGLLINKENVQLIELNSEGIIGPQNSARYVITTKVPYTYQLSEVSVNLSDQVNDNSKQTIGLFKFDEVNELEEVGPLDKYKIDSMGRRASVDFMNYFLFEGKDNDMLYAEFNYTNEETRYSTLPALKAYFKSGDGQFIDAELANVKTRIKPDGSGIISVMAPVPKTFVDEGDTQLLIGEAVQDGKYSTAEGTPDSFISVKAFNLPKIDNPVQDVLHDLKLEPYEFTLHKLNTMLIDVSNVKLQFNYTLFQSGAYDVNEQEKKLYFEVTNGSHSYGTSVTIEPESGEGLEVGRDKELIVPIQGTQLANMMYGGYSVSIYEEIDGYKRLLGTKRYGQFQISNN</sequence>
<comment type="caution">
    <text evidence="2">The sequence shown here is derived from an EMBL/GenBank/DDBJ whole genome shotgun (WGS) entry which is preliminary data.</text>
</comment>
<organism evidence="2 3">
    <name type="scientific">Paenibacillus chungangensis</name>
    <dbReference type="NCBI Taxonomy" id="696535"/>
    <lineage>
        <taxon>Bacteria</taxon>
        <taxon>Bacillati</taxon>
        <taxon>Bacillota</taxon>
        <taxon>Bacilli</taxon>
        <taxon>Bacillales</taxon>
        <taxon>Paenibacillaceae</taxon>
        <taxon>Paenibacillus</taxon>
    </lineage>
</organism>
<accession>A0ABW3HK62</accession>
<feature type="chain" id="PRO_5046911924" evidence="1">
    <location>
        <begin position="30"/>
        <end position="835"/>
    </location>
</feature>
<name>A0ABW3HK62_9BACL</name>
<keyword evidence="1" id="KW-0732">Signal</keyword>